<organism evidence="2 3">
    <name type="scientific">Tetragonisca angustula</name>
    <dbReference type="NCBI Taxonomy" id="166442"/>
    <lineage>
        <taxon>Eukaryota</taxon>
        <taxon>Metazoa</taxon>
        <taxon>Ecdysozoa</taxon>
        <taxon>Arthropoda</taxon>
        <taxon>Hexapoda</taxon>
        <taxon>Insecta</taxon>
        <taxon>Pterygota</taxon>
        <taxon>Neoptera</taxon>
        <taxon>Endopterygota</taxon>
        <taxon>Hymenoptera</taxon>
        <taxon>Apocrita</taxon>
        <taxon>Aculeata</taxon>
        <taxon>Apoidea</taxon>
        <taxon>Anthophila</taxon>
        <taxon>Apidae</taxon>
        <taxon>Tetragonisca</taxon>
    </lineage>
</organism>
<evidence type="ECO:0000313" key="3">
    <source>
        <dbReference type="Proteomes" id="UP001432146"/>
    </source>
</evidence>
<proteinExistence type="predicted"/>
<keyword evidence="3" id="KW-1185">Reference proteome</keyword>
<evidence type="ECO:0000256" key="1">
    <source>
        <dbReference type="SAM" id="MobiDB-lite"/>
    </source>
</evidence>
<feature type="region of interest" description="Disordered" evidence="1">
    <location>
        <begin position="1"/>
        <end position="47"/>
    </location>
</feature>
<feature type="compositionally biased region" description="Polar residues" evidence="1">
    <location>
        <begin position="1"/>
        <end position="37"/>
    </location>
</feature>
<comment type="caution">
    <text evidence="2">The sequence shown here is derived from an EMBL/GenBank/DDBJ whole genome shotgun (WGS) entry which is preliminary data.</text>
</comment>
<accession>A0AAW0ZTT1</accession>
<protein>
    <submittedName>
        <fullName evidence="2">Uncharacterized protein</fullName>
    </submittedName>
</protein>
<gene>
    <name evidence="2" type="ORF">QLX08_006396</name>
</gene>
<sequence length="92" mass="10305">MDAPSTNEWARCSRQTTKPPSRTNVGVNGGIQRNGTRGSRPFGTPPRCFELEGSDRDEFLVCSPWMTNNEAFVTFTPEKIPMSSYREALSVF</sequence>
<dbReference type="AlphaFoldDB" id="A0AAW0ZTT1"/>
<name>A0AAW0ZTT1_9HYME</name>
<evidence type="ECO:0000313" key="2">
    <source>
        <dbReference type="EMBL" id="KAK9301045.1"/>
    </source>
</evidence>
<dbReference type="EMBL" id="JAWNGG020000117">
    <property type="protein sequence ID" value="KAK9301045.1"/>
    <property type="molecule type" value="Genomic_DNA"/>
</dbReference>
<reference evidence="2 3" key="1">
    <citation type="submission" date="2024-05" db="EMBL/GenBank/DDBJ databases">
        <title>The nuclear and mitochondrial genome assemblies of Tetragonisca angustula (Apidae: Meliponini), a tiny yet remarkable pollinator in the Neotropics.</title>
        <authorList>
            <person name="Ferrari R."/>
            <person name="Ricardo P.C."/>
            <person name="Dias F.C."/>
            <person name="Araujo N.S."/>
            <person name="Soares D.O."/>
            <person name="Zhou Q.-S."/>
            <person name="Zhu C.-D."/>
            <person name="Coutinho L."/>
            <person name="Airas M.C."/>
            <person name="Batista T.M."/>
        </authorList>
    </citation>
    <scope>NUCLEOTIDE SEQUENCE [LARGE SCALE GENOMIC DNA]</scope>
    <source>
        <strain evidence="2">ASF017062</strain>
        <tissue evidence="2">Abdomen</tissue>
    </source>
</reference>
<dbReference type="Proteomes" id="UP001432146">
    <property type="component" value="Unassembled WGS sequence"/>
</dbReference>